<proteinExistence type="inferred from homology"/>
<dbReference type="InterPro" id="IPR006260">
    <property type="entry name" value="TonB/TolA_C"/>
</dbReference>
<keyword evidence="9 11" id="KW-0472">Membrane</keyword>
<dbReference type="SUPFAM" id="SSF74653">
    <property type="entry name" value="TolA/TonB C-terminal domain"/>
    <property type="match status" value="1"/>
</dbReference>
<protein>
    <submittedName>
        <fullName evidence="13">TonB family protein</fullName>
    </submittedName>
</protein>
<accession>A0ABX0IDT1</accession>
<dbReference type="InterPro" id="IPR037682">
    <property type="entry name" value="TonB_C"/>
</dbReference>
<keyword evidence="14" id="KW-1185">Reference proteome</keyword>
<keyword evidence="6 11" id="KW-0812">Transmembrane</keyword>
<organism evidence="13 14">
    <name type="scientific">Flavobacterium celericrescens</name>
    <dbReference type="NCBI Taxonomy" id="2709780"/>
    <lineage>
        <taxon>Bacteria</taxon>
        <taxon>Pseudomonadati</taxon>
        <taxon>Bacteroidota</taxon>
        <taxon>Flavobacteriia</taxon>
        <taxon>Flavobacteriales</taxon>
        <taxon>Flavobacteriaceae</taxon>
        <taxon>Flavobacterium</taxon>
    </lineage>
</organism>
<dbReference type="Gene3D" id="3.30.1150.10">
    <property type="match status" value="1"/>
</dbReference>
<dbReference type="Proteomes" id="UP000761423">
    <property type="component" value="Unassembled WGS sequence"/>
</dbReference>
<dbReference type="RefSeq" id="WP_166237411.1">
    <property type="nucleotide sequence ID" value="NZ_JAAJBV010000010.1"/>
</dbReference>
<keyword evidence="4" id="KW-1003">Cell membrane</keyword>
<sequence length="266" mass="29529">MKLDILKTSWLDIVFEGRNQAYGAYELRKKNPKTTAIAMILGAFVFVLALSTPKIMALIESATAKEETTLDEKIVTIKLPPKKVEEIKNLPPPPPPPPKVDQVKFVKPVVAKTEEVTEAVAKIDDMKDKDISDANRKGDEDAERQFEKPVGDGPTKPVEDDNVYNMAVISVKPEFPGGIDKFYKYVGSKFQVPEVDGLKGRIFVQFVVEKDGSLTDIKVLKDIGHGTDKEAIRVLKNCPKWAPGENNGKKIRVQYQLPITIQAAAE</sequence>
<evidence type="ECO:0000256" key="5">
    <source>
        <dbReference type="ARBA" id="ARBA00022519"/>
    </source>
</evidence>
<dbReference type="EMBL" id="JAAJBV010000010">
    <property type="protein sequence ID" value="NHM05391.1"/>
    <property type="molecule type" value="Genomic_DNA"/>
</dbReference>
<dbReference type="NCBIfam" id="TIGR01352">
    <property type="entry name" value="tonB_Cterm"/>
    <property type="match status" value="1"/>
</dbReference>
<evidence type="ECO:0000256" key="9">
    <source>
        <dbReference type="ARBA" id="ARBA00023136"/>
    </source>
</evidence>
<feature type="domain" description="TonB C-terminal" evidence="12">
    <location>
        <begin position="197"/>
        <end position="259"/>
    </location>
</feature>
<evidence type="ECO:0000256" key="2">
    <source>
        <dbReference type="ARBA" id="ARBA00006555"/>
    </source>
</evidence>
<evidence type="ECO:0000256" key="3">
    <source>
        <dbReference type="ARBA" id="ARBA00022448"/>
    </source>
</evidence>
<reference evidence="13 14" key="1">
    <citation type="submission" date="2020-02" db="EMBL/GenBank/DDBJ databases">
        <authorList>
            <person name="Chen W.-M."/>
        </authorList>
    </citation>
    <scope>NUCLEOTIDE SEQUENCE [LARGE SCALE GENOMIC DNA]</scope>
    <source>
        <strain evidence="13 14">TWA-26</strain>
    </source>
</reference>
<keyword evidence="3" id="KW-0813">Transport</keyword>
<evidence type="ECO:0000256" key="10">
    <source>
        <dbReference type="SAM" id="MobiDB-lite"/>
    </source>
</evidence>
<feature type="compositionally biased region" description="Basic and acidic residues" evidence="10">
    <location>
        <begin position="130"/>
        <end position="150"/>
    </location>
</feature>
<dbReference type="PANTHER" id="PTHR33446:SF2">
    <property type="entry name" value="PROTEIN TONB"/>
    <property type="match status" value="1"/>
</dbReference>
<dbReference type="PANTHER" id="PTHR33446">
    <property type="entry name" value="PROTEIN TONB-RELATED"/>
    <property type="match status" value="1"/>
</dbReference>
<dbReference type="InterPro" id="IPR051045">
    <property type="entry name" value="TonB-dependent_transducer"/>
</dbReference>
<feature type="transmembrane region" description="Helical" evidence="11">
    <location>
        <begin position="36"/>
        <end position="59"/>
    </location>
</feature>
<evidence type="ECO:0000256" key="4">
    <source>
        <dbReference type="ARBA" id="ARBA00022475"/>
    </source>
</evidence>
<evidence type="ECO:0000313" key="13">
    <source>
        <dbReference type="EMBL" id="NHM05391.1"/>
    </source>
</evidence>
<comment type="subcellular location">
    <subcellularLocation>
        <location evidence="1">Cell inner membrane</location>
        <topology evidence="1">Single-pass membrane protein</topology>
        <orientation evidence="1">Periplasmic side</orientation>
    </subcellularLocation>
</comment>
<gene>
    <name evidence="13" type="ORF">G4L40_11805</name>
</gene>
<name>A0ABX0IDT1_9FLAO</name>
<evidence type="ECO:0000256" key="8">
    <source>
        <dbReference type="ARBA" id="ARBA00022989"/>
    </source>
</evidence>
<evidence type="ECO:0000256" key="7">
    <source>
        <dbReference type="ARBA" id="ARBA00022927"/>
    </source>
</evidence>
<keyword evidence="5" id="KW-0997">Cell inner membrane</keyword>
<evidence type="ECO:0000313" key="14">
    <source>
        <dbReference type="Proteomes" id="UP000761423"/>
    </source>
</evidence>
<evidence type="ECO:0000259" key="12">
    <source>
        <dbReference type="Pfam" id="PF03544"/>
    </source>
</evidence>
<comment type="similarity">
    <text evidence="2">Belongs to the TonB family.</text>
</comment>
<evidence type="ECO:0000256" key="1">
    <source>
        <dbReference type="ARBA" id="ARBA00004383"/>
    </source>
</evidence>
<evidence type="ECO:0000256" key="6">
    <source>
        <dbReference type="ARBA" id="ARBA00022692"/>
    </source>
</evidence>
<feature type="region of interest" description="Disordered" evidence="10">
    <location>
        <begin position="130"/>
        <end position="159"/>
    </location>
</feature>
<keyword evidence="8 11" id="KW-1133">Transmembrane helix</keyword>
<keyword evidence="7" id="KW-0653">Protein transport</keyword>
<comment type="caution">
    <text evidence="13">The sequence shown here is derived from an EMBL/GenBank/DDBJ whole genome shotgun (WGS) entry which is preliminary data.</text>
</comment>
<evidence type="ECO:0000256" key="11">
    <source>
        <dbReference type="SAM" id="Phobius"/>
    </source>
</evidence>
<dbReference type="Pfam" id="PF03544">
    <property type="entry name" value="TonB_C"/>
    <property type="match status" value="1"/>
</dbReference>